<proteinExistence type="predicted"/>
<comment type="caution">
    <text evidence="2">The sequence shown here is derived from an EMBL/GenBank/DDBJ whole genome shotgun (WGS) entry which is preliminary data.</text>
</comment>
<gene>
    <name evidence="2" type="ORF">GWK47_044118</name>
</gene>
<reference evidence="2" key="1">
    <citation type="submission" date="2020-07" db="EMBL/GenBank/DDBJ databases">
        <title>The High-quality genome of the commercially important snow crab, Chionoecetes opilio.</title>
        <authorList>
            <person name="Jeong J.-H."/>
            <person name="Ryu S."/>
        </authorList>
    </citation>
    <scope>NUCLEOTIDE SEQUENCE</scope>
    <source>
        <strain evidence="2">MADBK_172401_WGS</strain>
        <tissue evidence="2">Digestive gland</tissue>
    </source>
</reference>
<evidence type="ECO:0000256" key="1">
    <source>
        <dbReference type="SAM" id="MobiDB-lite"/>
    </source>
</evidence>
<feature type="region of interest" description="Disordered" evidence="1">
    <location>
        <begin position="126"/>
        <end position="168"/>
    </location>
</feature>
<dbReference type="EMBL" id="JACEEZ010009232">
    <property type="protein sequence ID" value="KAG0722634.1"/>
    <property type="molecule type" value="Genomic_DNA"/>
</dbReference>
<organism evidence="2 3">
    <name type="scientific">Chionoecetes opilio</name>
    <name type="common">Atlantic snow crab</name>
    <name type="synonym">Cancer opilio</name>
    <dbReference type="NCBI Taxonomy" id="41210"/>
    <lineage>
        <taxon>Eukaryota</taxon>
        <taxon>Metazoa</taxon>
        <taxon>Ecdysozoa</taxon>
        <taxon>Arthropoda</taxon>
        <taxon>Crustacea</taxon>
        <taxon>Multicrustacea</taxon>
        <taxon>Malacostraca</taxon>
        <taxon>Eumalacostraca</taxon>
        <taxon>Eucarida</taxon>
        <taxon>Decapoda</taxon>
        <taxon>Pleocyemata</taxon>
        <taxon>Brachyura</taxon>
        <taxon>Eubrachyura</taxon>
        <taxon>Majoidea</taxon>
        <taxon>Majidae</taxon>
        <taxon>Chionoecetes</taxon>
    </lineage>
</organism>
<dbReference type="Proteomes" id="UP000770661">
    <property type="component" value="Unassembled WGS sequence"/>
</dbReference>
<accession>A0A8J4YGW0</accession>
<evidence type="ECO:0000313" key="2">
    <source>
        <dbReference type="EMBL" id="KAG0722634.1"/>
    </source>
</evidence>
<dbReference type="OrthoDB" id="6366253at2759"/>
<sequence>MPDLTAQSATGTTIVRRPRLQAFRVHLRRLFLGRREVVPGDRGRRLSGWPVVVPCGADTTATHTIRLSAGNSGSWCPAPPQELTGAQFTSMTSGISWSAGVSTTRYLRSITPSLLATPRRPFKFSQNTSFLRRRPPGNIDSEDFDPGSPGARTLKTSRDDSPSNEMYGQPLALVPVHPESFSEEMAGPHRGL</sequence>
<keyword evidence="3" id="KW-1185">Reference proteome</keyword>
<evidence type="ECO:0000313" key="3">
    <source>
        <dbReference type="Proteomes" id="UP000770661"/>
    </source>
</evidence>
<protein>
    <submittedName>
        <fullName evidence="2">Uncharacterized protein</fullName>
    </submittedName>
</protein>
<name>A0A8J4YGW0_CHIOP</name>
<dbReference type="AlphaFoldDB" id="A0A8J4YGW0"/>